<name>A0A9N9FDZ4_9GLOM</name>
<feature type="compositionally biased region" description="Low complexity" evidence="5">
    <location>
        <begin position="339"/>
        <end position="353"/>
    </location>
</feature>
<evidence type="ECO:0000256" key="1">
    <source>
        <dbReference type="ARBA" id="ARBA00004496"/>
    </source>
</evidence>
<evidence type="ECO:0000256" key="5">
    <source>
        <dbReference type="SAM" id="MobiDB-lite"/>
    </source>
</evidence>
<feature type="compositionally biased region" description="Basic residues" evidence="5">
    <location>
        <begin position="615"/>
        <end position="626"/>
    </location>
</feature>
<dbReference type="OrthoDB" id="676979at2759"/>
<protein>
    <submittedName>
        <fullName evidence="6">2200_t:CDS:1</fullName>
    </submittedName>
</protein>
<evidence type="ECO:0000313" key="6">
    <source>
        <dbReference type="EMBL" id="CAG8527058.1"/>
    </source>
</evidence>
<evidence type="ECO:0000256" key="4">
    <source>
        <dbReference type="ARBA" id="ARBA00022737"/>
    </source>
</evidence>
<dbReference type="Pfam" id="PF13855">
    <property type="entry name" value="LRR_8"/>
    <property type="match status" value="1"/>
</dbReference>
<evidence type="ECO:0000256" key="3">
    <source>
        <dbReference type="ARBA" id="ARBA00022614"/>
    </source>
</evidence>
<reference evidence="6" key="1">
    <citation type="submission" date="2021-06" db="EMBL/GenBank/DDBJ databases">
        <authorList>
            <person name="Kallberg Y."/>
            <person name="Tangrot J."/>
            <person name="Rosling A."/>
        </authorList>
    </citation>
    <scope>NUCLEOTIDE SEQUENCE</scope>
    <source>
        <strain evidence="6">FL130A</strain>
    </source>
</reference>
<dbReference type="InterPro" id="IPR032675">
    <property type="entry name" value="LRR_dom_sf"/>
</dbReference>
<gene>
    <name evidence="6" type="ORF">ALEPTO_LOCUS4753</name>
</gene>
<feature type="region of interest" description="Disordered" evidence="5">
    <location>
        <begin position="58"/>
        <end position="79"/>
    </location>
</feature>
<proteinExistence type="predicted"/>
<feature type="compositionally biased region" description="Basic and acidic residues" evidence="5">
    <location>
        <begin position="748"/>
        <end position="760"/>
    </location>
</feature>
<dbReference type="InterPro" id="IPR001611">
    <property type="entry name" value="Leu-rich_rpt"/>
</dbReference>
<keyword evidence="2" id="KW-0963">Cytoplasm</keyword>
<feature type="region of interest" description="Disordered" evidence="5">
    <location>
        <begin position="660"/>
        <end position="706"/>
    </location>
</feature>
<organism evidence="6 7">
    <name type="scientific">Ambispora leptoticha</name>
    <dbReference type="NCBI Taxonomy" id="144679"/>
    <lineage>
        <taxon>Eukaryota</taxon>
        <taxon>Fungi</taxon>
        <taxon>Fungi incertae sedis</taxon>
        <taxon>Mucoromycota</taxon>
        <taxon>Glomeromycotina</taxon>
        <taxon>Glomeromycetes</taxon>
        <taxon>Archaeosporales</taxon>
        <taxon>Ambisporaceae</taxon>
        <taxon>Ambispora</taxon>
    </lineage>
</organism>
<feature type="compositionally biased region" description="Basic residues" evidence="5">
    <location>
        <begin position="667"/>
        <end position="678"/>
    </location>
</feature>
<dbReference type="PROSITE" id="PS51450">
    <property type="entry name" value="LRR"/>
    <property type="match status" value="1"/>
</dbReference>
<feature type="compositionally biased region" description="Polar residues" evidence="5">
    <location>
        <begin position="691"/>
        <end position="706"/>
    </location>
</feature>
<dbReference type="GO" id="GO:0005737">
    <property type="term" value="C:cytoplasm"/>
    <property type="evidence" value="ECO:0007669"/>
    <property type="project" value="UniProtKB-SubCell"/>
</dbReference>
<evidence type="ECO:0000256" key="2">
    <source>
        <dbReference type="ARBA" id="ARBA00022490"/>
    </source>
</evidence>
<dbReference type="Proteomes" id="UP000789508">
    <property type="component" value="Unassembled WGS sequence"/>
</dbReference>
<sequence length="771" mass="85853">MWFPNVANSLNPSNSPSANILFKIPDLFDSNSKNQNANISGEKYIRTLAHYIHANERRLTTSTQLSPPPSGHRRADSSGNGSFSISNLWSISTALTSNILISGSTPPSAQIPSPAGSNSSYQKSSIFVTLDHHHLYYLLTKFGEYGLDVGSFEYESKLDGLESNVNNDKGDASNSNSKDGLETASITSATSINSISSAMSSISLISGWHGWSMAAQTEEVPIEDDIRYIYRSFLKLSGLRLAVVPHTKIEGSESWPLLGSMLSLTPFKNLSQLEICKLSIKIIDGWDILQEKLESLTIQNGSIDDITELFVDAVVASMKRRKIKKNKKIMETDEEESTNKNNNSISESESTKTLQETKDDDQDPTSILPAKIWPRLTYINLSENSLTFIANEPVSFITTCTHLDLSHNLLIAVPTALSQLYNLQYLNLSYNMIESVVGIYNILVNVTKLDLRNNRVENLCGLERVITLEWVDVRENRLTDWAEIGRMTVVPGIREIYVEGNPLTYLQTNYRVNIFTEYKKNNLDILLDGYGPSMKENRKINVPTKQPEELQRVPTASLSRVMSIEQLQTSPKNGATPSIDIPILKKSRKKRIVDPLDNADELLPNNKNGAEGIVVRHKSGAGKKKKEPVLSSSPPASSEISDQKRHVHRNIKVEKAYAHDVDPKVRDLRKRKSSKNIRSKTLDTPPRSPALSPSAQSDSEVASLSGSPKISLIGEGFRNRMEKLRNEGGAAWLKVFNEMEYSTTGEGNKLREPKVHDNKDTKKHQSNNVNS</sequence>
<feature type="region of interest" description="Disordered" evidence="5">
    <location>
        <begin position="743"/>
        <end position="771"/>
    </location>
</feature>
<keyword evidence="7" id="KW-1185">Reference proteome</keyword>
<feature type="compositionally biased region" description="Low complexity" evidence="5">
    <location>
        <begin position="629"/>
        <end position="640"/>
    </location>
</feature>
<dbReference type="PANTHER" id="PTHR15454">
    <property type="entry name" value="NISCHARIN RELATED"/>
    <property type="match status" value="1"/>
</dbReference>
<dbReference type="Gene3D" id="3.80.10.10">
    <property type="entry name" value="Ribonuclease Inhibitor"/>
    <property type="match status" value="2"/>
</dbReference>
<comment type="caution">
    <text evidence="6">The sequence shown here is derived from an EMBL/GenBank/DDBJ whole genome shotgun (WGS) entry which is preliminary data.</text>
</comment>
<dbReference type="EMBL" id="CAJVPS010001164">
    <property type="protein sequence ID" value="CAG8527058.1"/>
    <property type="molecule type" value="Genomic_DNA"/>
</dbReference>
<comment type="subcellular location">
    <subcellularLocation>
        <location evidence="1">Cytoplasm</location>
    </subcellularLocation>
</comment>
<keyword evidence="3" id="KW-0433">Leucine-rich repeat</keyword>
<accession>A0A9N9FDZ4</accession>
<dbReference type="AlphaFoldDB" id="A0A9N9FDZ4"/>
<evidence type="ECO:0000313" key="7">
    <source>
        <dbReference type="Proteomes" id="UP000789508"/>
    </source>
</evidence>
<dbReference type="PANTHER" id="PTHR15454:SF69">
    <property type="entry name" value="SERINE_THREONINE-PROTEIN KINASE 11-INTERACTING PROTEIN"/>
    <property type="match status" value="1"/>
</dbReference>
<feature type="region of interest" description="Disordered" evidence="5">
    <location>
        <begin position="599"/>
        <end position="646"/>
    </location>
</feature>
<dbReference type="SUPFAM" id="SSF52075">
    <property type="entry name" value="Outer arm dynein light chain 1"/>
    <property type="match status" value="1"/>
</dbReference>
<feature type="region of interest" description="Disordered" evidence="5">
    <location>
        <begin position="329"/>
        <end position="366"/>
    </location>
</feature>
<keyword evidence="4" id="KW-0677">Repeat</keyword>